<dbReference type="Proteomes" id="UP000594508">
    <property type="component" value="Chromosome"/>
</dbReference>
<keyword evidence="1" id="KW-0472">Membrane</keyword>
<sequence>MQNEKFRAKFSIKNDAKFKKLLREVSRTVYKKNKFVFLMRMIELPFTALCGVAMVALFDISGHELIVYSDMDDVSTLARNLVIVLCVGVILLYIYAAIVKPVLFTRAIYSNIDVEREQEIVIYDDEVLFATATSTVHFSYGAFLGTCETDDFVALILKEGSFLYIPKESLNEKAQEILEFLKEKIDQI</sequence>
<evidence type="ECO:0000256" key="1">
    <source>
        <dbReference type="SAM" id="Phobius"/>
    </source>
</evidence>
<dbReference type="AlphaFoldDB" id="A0A7S9RDH2"/>
<dbReference type="EMBL" id="CP060707">
    <property type="protein sequence ID" value="QPH89773.1"/>
    <property type="molecule type" value="Genomic_DNA"/>
</dbReference>
<accession>A0A7S9RDH2</accession>
<name>A0A7S9RDH2_9BACT</name>
<organism evidence="2 3">
    <name type="scientific">Campylobacter concisus</name>
    <dbReference type="NCBI Taxonomy" id="199"/>
    <lineage>
        <taxon>Bacteria</taxon>
        <taxon>Pseudomonadati</taxon>
        <taxon>Campylobacterota</taxon>
        <taxon>Epsilonproteobacteria</taxon>
        <taxon>Campylobacterales</taxon>
        <taxon>Campylobacteraceae</taxon>
        <taxon>Campylobacter</taxon>
    </lineage>
</organism>
<gene>
    <name evidence="2" type="ORF">CVT00_09010</name>
</gene>
<feature type="transmembrane region" description="Helical" evidence="1">
    <location>
        <begin position="78"/>
        <end position="98"/>
    </location>
</feature>
<keyword evidence="1" id="KW-0812">Transmembrane</keyword>
<evidence type="ECO:0000313" key="3">
    <source>
        <dbReference type="Proteomes" id="UP000594508"/>
    </source>
</evidence>
<evidence type="ECO:0000313" key="2">
    <source>
        <dbReference type="EMBL" id="QPH89773.1"/>
    </source>
</evidence>
<reference evidence="2 3" key="1">
    <citation type="journal article" date="2018" name="Emerg. Microbes Infect.">
        <title>Genomic analysis of oral Campylobacter concisus strains identified a potential bacterial molecular marker associated with active Crohn's disease.</title>
        <authorList>
            <person name="Liu F."/>
            <person name="Ma R."/>
            <person name="Tay C.Y.A."/>
            <person name="Octavia S."/>
            <person name="Lan R."/>
            <person name="Chung H.K.L."/>
            <person name="Riordan S.M."/>
            <person name="Grimm M.C."/>
            <person name="Leong R.W."/>
            <person name="Tanaka M.M."/>
            <person name="Connor S."/>
            <person name="Zhang L."/>
        </authorList>
    </citation>
    <scope>NUCLEOTIDE SEQUENCE [LARGE SCALE GENOMIC DNA]</scope>
    <source>
        <strain evidence="2 3">P1CDO2</strain>
    </source>
</reference>
<keyword evidence="1" id="KW-1133">Transmembrane helix</keyword>
<proteinExistence type="predicted"/>
<protein>
    <submittedName>
        <fullName evidence="2">YcxB family protein</fullName>
    </submittedName>
</protein>
<dbReference type="RefSeq" id="WP_103559021.1">
    <property type="nucleotide sequence ID" value="NZ_CP060707.1"/>
</dbReference>
<feature type="transmembrane region" description="Helical" evidence="1">
    <location>
        <begin position="37"/>
        <end position="58"/>
    </location>
</feature>